<evidence type="ECO:0000313" key="2">
    <source>
        <dbReference type="EMBL" id="KAB1251239.1"/>
    </source>
</evidence>
<reference evidence="2 3" key="1">
    <citation type="journal article" date="2019" name="Mol. Ecol. Resour.">
        <title>Improving Illumina assemblies with Hi-C and long reads: an example with the North African dromedary.</title>
        <authorList>
            <person name="Elbers J.P."/>
            <person name="Rogers M.F."/>
            <person name="Perelman P.L."/>
            <person name="Proskuryakova A.A."/>
            <person name="Serdyukova N.A."/>
            <person name="Johnson W.E."/>
            <person name="Horin P."/>
            <person name="Corander J."/>
            <person name="Murphy D."/>
            <person name="Burger P.A."/>
        </authorList>
    </citation>
    <scope>NUCLEOTIDE SEQUENCE [LARGE SCALE GENOMIC DNA]</scope>
    <source>
        <strain evidence="2">Drom800</strain>
        <tissue evidence="2">Blood</tissue>
    </source>
</reference>
<feature type="region of interest" description="Disordered" evidence="1">
    <location>
        <begin position="191"/>
        <end position="256"/>
    </location>
</feature>
<sequence>MVRGRTALLRGAPRVKLFLSISAKTLPLQIHPFFSAFLSSSSSTFPLLSLPPIFSLLAAPPSLAETRVDRWTPMRMGSRCQLGTGVEAPVREGDRPQRLLSYATGRPLATARGRASGCGVARWGASREERGQAAAGGGGMSQAPSGASQLCSDELLGRTSARAHYPRPGTRPCPVHGQVCTCSHLTSRPPQSWLASSPPSAAVLSSGLPSSEPPVPPWAGCPGGGSADRTGAGGGVGLDSRAGCSPRFHQPPPASLPRDPGMLLFFLSLRTRSAAGRATWVRVGCKADLRVSRKVAPQC</sequence>
<dbReference type="Proteomes" id="UP000299084">
    <property type="component" value="Unassembled WGS sequence"/>
</dbReference>
<feature type="compositionally biased region" description="Low complexity" evidence="1">
    <location>
        <begin position="191"/>
        <end position="210"/>
    </location>
</feature>
<feature type="compositionally biased region" description="Gly residues" evidence="1">
    <location>
        <begin position="221"/>
        <end position="237"/>
    </location>
</feature>
<dbReference type="EMBL" id="JWIN03000154">
    <property type="protein sequence ID" value="KAB1251239.1"/>
    <property type="molecule type" value="Genomic_DNA"/>
</dbReference>
<evidence type="ECO:0000256" key="1">
    <source>
        <dbReference type="SAM" id="MobiDB-lite"/>
    </source>
</evidence>
<proteinExistence type="predicted"/>
<keyword evidence="3" id="KW-1185">Reference proteome</keyword>
<feature type="region of interest" description="Disordered" evidence="1">
    <location>
        <begin position="129"/>
        <end position="148"/>
    </location>
</feature>
<gene>
    <name evidence="2" type="ORF">Cadr_000031287</name>
</gene>
<evidence type="ECO:0000313" key="3">
    <source>
        <dbReference type="Proteomes" id="UP000299084"/>
    </source>
</evidence>
<dbReference type="AlphaFoldDB" id="A0A5N4BXB0"/>
<protein>
    <submittedName>
        <fullName evidence="2">Uncharacterized protein</fullName>
    </submittedName>
</protein>
<accession>A0A5N4BXB0</accession>
<organism evidence="2 3">
    <name type="scientific">Camelus dromedarius</name>
    <name type="common">Dromedary</name>
    <name type="synonym">Arabian camel</name>
    <dbReference type="NCBI Taxonomy" id="9838"/>
    <lineage>
        <taxon>Eukaryota</taxon>
        <taxon>Metazoa</taxon>
        <taxon>Chordata</taxon>
        <taxon>Craniata</taxon>
        <taxon>Vertebrata</taxon>
        <taxon>Euteleostomi</taxon>
        <taxon>Mammalia</taxon>
        <taxon>Eutheria</taxon>
        <taxon>Laurasiatheria</taxon>
        <taxon>Artiodactyla</taxon>
        <taxon>Tylopoda</taxon>
        <taxon>Camelidae</taxon>
        <taxon>Camelus</taxon>
    </lineage>
</organism>
<comment type="caution">
    <text evidence="2">The sequence shown here is derived from an EMBL/GenBank/DDBJ whole genome shotgun (WGS) entry which is preliminary data.</text>
</comment>
<name>A0A5N4BXB0_CAMDR</name>